<evidence type="ECO:0000259" key="11">
    <source>
        <dbReference type="PROSITE" id="PS50262"/>
    </source>
</evidence>
<comment type="caution">
    <text evidence="12">The sequence shown here is derived from an EMBL/GenBank/DDBJ whole genome shotgun (WGS) entry which is preliminary data.</text>
</comment>
<keyword evidence="4 10" id="KW-1133">Transmembrane helix</keyword>
<keyword evidence="13" id="KW-1185">Reference proteome</keyword>
<dbReference type="EMBL" id="JBHFQA010000012">
    <property type="protein sequence ID" value="KAL2089439.1"/>
    <property type="molecule type" value="Genomic_DNA"/>
</dbReference>
<dbReference type="Gene3D" id="1.20.1070.10">
    <property type="entry name" value="Rhodopsin 7-helix transmembrane proteins"/>
    <property type="match status" value="1"/>
</dbReference>
<accession>A0ABD1JRE1</accession>
<dbReference type="InterPro" id="IPR017452">
    <property type="entry name" value="GPCR_Rhodpsn_7TM"/>
</dbReference>
<keyword evidence="2" id="KW-1003">Cell membrane</keyword>
<evidence type="ECO:0000256" key="6">
    <source>
        <dbReference type="ARBA" id="ARBA00023136"/>
    </source>
</evidence>
<evidence type="ECO:0000256" key="5">
    <source>
        <dbReference type="ARBA" id="ARBA00023040"/>
    </source>
</evidence>
<dbReference type="PRINTS" id="PR00657">
    <property type="entry name" value="CCCHEMOKINER"/>
</dbReference>
<dbReference type="SUPFAM" id="SSF81321">
    <property type="entry name" value="Family A G protein-coupled receptor-like"/>
    <property type="match status" value="1"/>
</dbReference>
<dbReference type="PROSITE" id="PS50262">
    <property type="entry name" value="G_PROTEIN_RECEP_F1_2"/>
    <property type="match status" value="1"/>
</dbReference>
<evidence type="ECO:0000256" key="3">
    <source>
        <dbReference type="ARBA" id="ARBA00022692"/>
    </source>
</evidence>
<evidence type="ECO:0000313" key="13">
    <source>
        <dbReference type="Proteomes" id="UP001591681"/>
    </source>
</evidence>
<evidence type="ECO:0000256" key="2">
    <source>
        <dbReference type="ARBA" id="ARBA00022475"/>
    </source>
</evidence>
<keyword evidence="7" id="KW-1015">Disulfide bond</keyword>
<dbReference type="PRINTS" id="PR00237">
    <property type="entry name" value="GPCRRHODOPSN"/>
</dbReference>
<keyword evidence="6 10" id="KW-0472">Membrane</keyword>
<protein>
    <recommendedName>
        <fullName evidence="11">G-protein coupled receptors family 1 profile domain-containing protein</fullName>
    </recommendedName>
</protein>
<evidence type="ECO:0000256" key="9">
    <source>
        <dbReference type="ARBA" id="ARBA00023224"/>
    </source>
</evidence>
<feature type="transmembrane region" description="Helical" evidence="10">
    <location>
        <begin position="39"/>
        <end position="64"/>
    </location>
</feature>
<dbReference type="PANTHER" id="PTHR10489:SF730">
    <property type="entry name" value="CHEMOKINE XC RECEPTOR 1"/>
    <property type="match status" value="1"/>
</dbReference>
<dbReference type="AlphaFoldDB" id="A0ABD1JRE1"/>
<comment type="subcellular location">
    <subcellularLocation>
        <location evidence="1">Cell membrane</location>
        <topology evidence="1">Multi-pass membrane protein</topology>
    </subcellularLocation>
</comment>
<gene>
    <name evidence="12" type="ORF">ACEWY4_014127</name>
</gene>
<feature type="transmembrane region" description="Helical" evidence="10">
    <location>
        <begin position="198"/>
        <end position="216"/>
    </location>
</feature>
<feature type="transmembrane region" description="Helical" evidence="10">
    <location>
        <begin position="114"/>
        <end position="132"/>
    </location>
</feature>
<dbReference type="Pfam" id="PF00001">
    <property type="entry name" value="7tm_1"/>
    <property type="match status" value="1"/>
</dbReference>
<feature type="domain" description="G-protein coupled receptors family 1 profile" evidence="11">
    <location>
        <begin position="55"/>
        <end position="298"/>
    </location>
</feature>
<reference evidence="12 13" key="1">
    <citation type="submission" date="2024-09" db="EMBL/GenBank/DDBJ databases">
        <title>A chromosome-level genome assembly of Gray's grenadier anchovy, Coilia grayii.</title>
        <authorList>
            <person name="Fu Z."/>
        </authorList>
    </citation>
    <scope>NUCLEOTIDE SEQUENCE [LARGE SCALE GENOMIC DNA]</scope>
    <source>
        <strain evidence="12">G4</strain>
        <tissue evidence="12">Muscle</tissue>
    </source>
</reference>
<proteinExistence type="predicted"/>
<dbReference type="GO" id="GO:0005886">
    <property type="term" value="C:plasma membrane"/>
    <property type="evidence" value="ECO:0007669"/>
    <property type="project" value="UniProtKB-SubCell"/>
</dbReference>
<dbReference type="GO" id="GO:0004930">
    <property type="term" value="F:G protein-coupled receptor activity"/>
    <property type="evidence" value="ECO:0007669"/>
    <property type="project" value="UniProtKB-KW"/>
</dbReference>
<evidence type="ECO:0000313" key="12">
    <source>
        <dbReference type="EMBL" id="KAL2089439.1"/>
    </source>
</evidence>
<keyword evidence="9" id="KW-0807">Transducer</keyword>
<dbReference type="FunFam" id="1.20.1070.10:FF:000130">
    <property type="entry name" value="Chemokine (C-C motif) receptor 2"/>
    <property type="match status" value="1"/>
</dbReference>
<feature type="transmembrane region" description="Helical" evidence="10">
    <location>
        <begin position="152"/>
        <end position="173"/>
    </location>
</feature>
<feature type="transmembrane region" description="Helical" evidence="10">
    <location>
        <begin position="76"/>
        <end position="94"/>
    </location>
</feature>
<dbReference type="InterPro" id="IPR050119">
    <property type="entry name" value="CCR1-9-like"/>
</dbReference>
<evidence type="ECO:0000256" key="1">
    <source>
        <dbReference type="ARBA" id="ARBA00004651"/>
    </source>
</evidence>
<evidence type="ECO:0000256" key="4">
    <source>
        <dbReference type="ARBA" id="ARBA00022989"/>
    </source>
</evidence>
<evidence type="ECO:0000256" key="7">
    <source>
        <dbReference type="ARBA" id="ARBA00023157"/>
    </source>
</evidence>
<keyword evidence="5" id="KW-0297">G-protein coupled receptor</keyword>
<sequence length="341" mass="39226">MSLLPTMVPTLENITYYQYDEEYEDDNCDKGNVINFGAFATPVIFCVVMVLSLFGNLLVLVILVKYENLKSITNCFIFNLALSDLMFTFGLPFWAHYHMDQWTLGDLTCKAVNFVFYAGFYSSVLFLTVMTLQRYRAVVHPLSDRGENRTRFALFLSLCVWAISLAAAVPATLRNKVQVHYNVVHCQYDDVGWKHAAVYQQNLFFFIAFGIMCFCYSRILKTILKSPTSKKIRTVKLIFVIVVVFLLGWAPYNIVIFLRSFAHLHPFNQCEVSVSLDYAFYVCRLIAFSHCCLNPVFYAFVGVKFRKHLQVIVHKISPPPHASLESQRTRMVVMPSQGSMY</sequence>
<evidence type="ECO:0000256" key="8">
    <source>
        <dbReference type="ARBA" id="ARBA00023170"/>
    </source>
</evidence>
<feature type="transmembrane region" description="Helical" evidence="10">
    <location>
        <begin position="237"/>
        <end position="258"/>
    </location>
</feature>
<dbReference type="InterPro" id="IPR000276">
    <property type="entry name" value="GPCR_Rhodpsn"/>
</dbReference>
<dbReference type="Proteomes" id="UP001591681">
    <property type="component" value="Unassembled WGS sequence"/>
</dbReference>
<feature type="transmembrane region" description="Helical" evidence="10">
    <location>
        <begin position="278"/>
        <end position="301"/>
    </location>
</feature>
<name>A0ABD1JRE1_9TELE</name>
<organism evidence="12 13">
    <name type="scientific">Coilia grayii</name>
    <name type="common">Gray's grenadier anchovy</name>
    <dbReference type="NCBI Taxonomy" id="363190"/>
    <lineage>
        <taxon>Eukaryota</taxon>
        <taxon>Metazoa</taxon>
        <taxon>Chordata</taxon>
        <taxon>Craniata</taxon>
        <taxon>Vertebrata</taxon>
        <taxon>Euteleostomi</taxon>
        <taxon>Actinopterygii</taxon>
        <taxon>Neopterygii</taxon>
        <taxon>Teleostei</taxon>
        <taxon>Clupei</taxon>
        <taxon>Clupeiformes</taxon>
        <taxon>Clupeoidei</taxon>
        <taxon>Engraulidae</taxon>
        <taxon>Coilinae</taxon>
        <taxon>Coilia</taxon>
    </lineage>
</organism>
<keyword evidence="8" id="KW-0675">Receptor</keyword>
<dbReference type="InterPro" id="IPR000355">
    <property type="entry name" value="Chemokine_rcpt"/>
</dbReference>
<evidence type="ECO:0000256" key="10">
    <source>
        <dbReference type="SAM" id="Phobius"/>
    </source>
</evidence>
<keyword evidence="3 10" id="KW-0812">Transmembrane</keyword>
<dbReference type="PANTHER" id="PTHR10489">
    <property type="entry name" value="CELL ADHESION MOLECULE"/>
    <property type="match status" value="1"/>
</dbReference>